<dbReference type="EMBL" id="WHUG01000009">
    <property type="protein sequence ID" value="MQA40570.1"/>
    <property type="molecule type" value="Genomic_DNA"/>
</dbReference>
<dbReference type="AlphaFoldDB" id="A0A6A7N695"/>
<evidence type="ECO:0000313" key="2">
    <source>
        <dbReference type="EMBL" id="MQA40570.1"/>
    </source>
</evidence>
<dbReference type="Pfam" id="PF09436">
    <property type="entry name" value="DUF2016"/>
    <property type="match status" value="1"/>
</dbReference>
<comment type="caution">
    <text evidence="2">The sequence shown here is derived from an EMBL/GenBank/DDBJ whole genome shotgun (WGS) entry which is preliminary data.</text>
</comment>
<dbReference type="RefSeq" id="WP_152839868.1">
    <property type="nucleotide sequence ID" value="NZ_WHUG01000009.1"/>
</dbReference>
<dbReference type="InterPro" id="IPR018560">
    <property type="entry name" value="DUF2016"/>
</dbReference>
<evidence type="ECO:0000259" key="1">
    <source>
        <dbReference type="Pfam" id="PF09436"/>
    </source>
</evidence>
<sequence length="76" mass="8026">MDGADLEPAPQPDPRDALLHGQCPVLPVPRFTPFLPLARPGQRMLLASNGLFIEARTAALYALQRAGAVAPGLSLP</sequence>
<protein>
    <submittedName>
        <fullName evidence="2">DUF2016 domain-containing protein</fullName>
    </submittedName>
</protein>
<feature type="domain" description="DUF2016" evidence="1">
    <location>
        <begin position="13"/>
        <end position="76"/>
    </location>
</feature>
<proteinExistence type="predicted"/>
<dbReference type="Proteomes" id="UP000440498">
    <property type="component" value="Unassembled WGS sequence"/>
</dbReference>
<evidence type="ECO:0000313" key="3">
    <source>
        <dbReference type="Proteomes" id="UP000440498"/>
    </source>
</evidence>
<accession>A0A6A7N695</accession>
<gene>
    <name evidence="2" type="ORF">GEV02_20670</name>
</gene>
<name>A0A6A7N695_9BURK</name>
<organism evidence="2 3">
    <name type="scientific">Rugamonas aquatica</name>
    <dbReference type="NCBI Taxonomy" id="2743357"/>
    <lineage>
        <taxon>Bacteria</taxon>
        <taxon>Pseudomonadati</taxon>
        <taxon>Pseudomonadota</taxon>
        <taxon>Betaproteobacteria</taxon>
        <taxon>Burkholderiales</taxon>
        <taxon>Oxalobacteraceae</taxon>
        <taxon>Telluria group</taxon>
        <taxon>Rugamonas</taxon>
    </lineage>
</organism>
<reference evidence="2 3" key="1">
    <citation type="submission" date="2019-10" db="EMBL/GenBank/DDBJ databases">
        <title>Two novel species isolated from a subtropical stream in China.</title>
        <authorList>
            <person name="Lu H."/>
        </authorList>
    </citation>
    <scope>NUCLEOTIDE SEQUENCE [LARGE SCALE GENOMIC DNA]</scope>
    <source>
        <strain evidence="2 3">FT29W</strain>
    </source>
</reference>
<keyword evidence="3" id="KW-1185">Reference proteome</keyword>